<dbReference type="AlphaFoldDB" id="A0A0A6DHG5"/>
<dbReference type="Proteomes" id="UP000030564">
    <property type="component" value="Unassembled WGS sequence"/>
</dbReference>
<evidence type="ECO:0008006" key="3">
    <source>
        <dbReference type="Google" id="ProtNLM"/>
    </source>
</evidence>
<gene>
    <name evidence="1" type="ORF">NZ35_07650</name>
</gene>
<evidence type="ECO:0000313" key="1">
    <source>
        <dbReference type="EMBL" id="KHA73969.1"/>
    </source>
</evidence>
<organism evidence="1 2">
    <name type="scientific">Pseudomonas chlororaphis</name>
    <dbReference type="NCBI Taxonomy" id="587753"/>
    <lineage>
        <taxon>Bacteria</taxon>
        <taxon>Pseudomonadati</taxon>
        <taxon>Pseudomonadota</taxon>
        <taxon>Gammaproteobacteria</taxon>
        <taxon>Pseudomonadales</taxon>
        <taxon>Pseudomonadaceae</taxon>
        <taxon>Pseudomonas</taxon>
    </lineage>
</organism>
<dbReference type="PATRIC" id="fig|587753.9.peg.3658"/>
<dbReference type="OrthoDB" id="7027245at2"/>
<name>A0A0A6DHG5_9PSED</name>
<sequence>MKTLTPDPPYEKIIPHPDNRFMALTGNCSDMPTLFIDTHVPLDILMDAANHRLRAVIQVLENMCMRGSVECDSVILSDFAQLCVIPLRDGCDVLDVIGRRLRSMPA</sequence>
<proteinExistence type="predicted"/>
<protein>
    <recommendedName>
        <fullName evidence="3">Short-chain dehydrogenase</fullName>
    </recommendedName>
</protein>
<comment type="caution">
    <text evidence="1">The sequence shown here is derived from an EMBL/GenBank/DDBJ whole genome shotgun (WGS) entry which is preliminary data.</text>
</comment>
<reference evidence="1 2" key="1">
    <citation type="submission" date="2014-10" db="EMBL/GenBank/DDBJ databases">
        <title>Draft genome sequence of Pseudomonas chlororaphis EA105.</title>
        <authorList>
            <person name="McCully L.M."/>
            <person name="Bitzer A.S."/>
            <person name="Spence C."/>
            <person name="Bais H."/>
            <person name="Silby M.W."/>
        </authorList>
    </citation>
    <scope>NUCLEOTIDE SEQUENCE [LARGE SCALE GENOMIC DNA]</scope>
    <source>
        <strain evidence="1 2">EA105</strain>
    </source>
</reference>
<dbReference type="EMBL" id="JSFK01000003">
    <property type="protein sequence ID" value="KHA73969.1"/>
    <property type="molecule type" value="Genomic_DNA"/>
</dbReference>
<evidence type="ECO:0000313" key="2">
    <source>
        <dbReference type="Proteomes" id="UP000030564"/>
    </source>
</evidence>
<accession>A0A0A6DHG5</accession>